<keyword evidence="1 2" id="KW-0129">CBS domain</keyword>
<sequence length="215" mass="24241">MHVRDVMVTKVIVAPPEMSLSEALKLMLLHRIRHLPIVDKHNHLVGIISDRDLSDAVPSIFDSKPKEDVMSLPVSKVMVENVITALPDDFVEEAAHIMTEQQISCLPVEENGRLIGIITETDLLNILVRLTGADLPTSRLEIDVPNETGQLSNVSDVIKQHKINIHSVLVYPSFSNSERQTLVFRIQCMDMRGLIAALKEKHYKIVWPQDVEMTQ</sequence>
<evidence type="ECO:0000256" key="2">
    <source>
        <dbReference type="PROSITE-ProRule" id="PRU00703"/>
    </source>
</evidence>
<gene>
    <name evidence="5" type="ORF">HXA33_02995</name>
</gene>
<evidence type="ECO:0000256" key="1">
    <source>
        <dbReference type="ARBA" id="ARBA00023122"/>
    </source>
</evidence>
<dbReference type="SUPFAM" id="SSF54631">
    <property type="entry name" value="CBS-domain pair"/>
    <property type="match status" value="1"/>
</dbReference>
<dbReference type="CDD" id="cd04584">
    <property type="entry name" value="CBS_pair_AcuB_like"/>
    <property type="match status" value="1"/>
</dbReference>
<feature type="domain" description="ACT" evidence="4">
    <location>
        <begin position="139"/>
        <end position="213"/>
    </location>
</feature>
<dbReference type="RefSeq" id="WP_257820267.1">
    <property type="nucleotide sequence ID" value="NZ_JABXYM010000001.1"/>
</dbReference>
<dbReference type="Proteomes" id="UP001057753">
    <property type="component" value="Unassembled WGS sequence"/>
</dbReference>
<dbReference type="SUPFAM" id="SSF55021">
    <property type="entry name" value="ACT-like"/>
    <property type="match status" value="1"/>
</dbReference>
<dbReference type="PROSITE" id="PS51371">
    <property type="entry name" value="CBS"/>
    <property type="match status" value="2"/>
</dbReference>
<dbReference type="InterPro" id="IPR051257">
    <property type="entry name" value="Diverse_CBS-Domain"/>
</dbReference>
<dbReference type="Gene3D" id="3.30.2130.10">
    <property type="entry name" value="VC0802-like"/>
    <property type="match status" value="1"/>
</dbReference>
<dbReference type="PANTHER" id="PTHR43080:SF2">
    <property type="entry name" value="CBS DOMAIN-CONTAINING PROTEIN"/>
    <property type="match status" value="1"/>
</dbReference>
<evidence type="ECO:0000313" key="6">
    <source>
        <dbReference type="Proteomes" id="UP001057753"/>
    </source>
</evidence>
<dbReference type="PROSITE" id="PS51671">
    <property type="entry name" value="ACT"/>
    <property type="match status" value="1"/>
</dbReference>
<feature type="domain" description="CBS" evidence="3">
    <location>
        <begin position="7"/>
        <end position="63"/>
    </location>
</feature>
<dbReference type="InterPro" id="IPR000644">
    <property type="entry name" value="CBS_dom"/>
</dbReference>
<dbReference type="InterPro" id="IPR002912">
    <property type="entry name" value="ACT_dom"/>
</dbReference>
<evidence type="ECO:0000259" key="3">
    <source>
        <dbReference type="PROSITE" id="PS51371"/>
    </source>
</evidence>
<dbReference type="EMBL" id="JABXYM010000001">
    <property type="protein sequence ID" value="MCR6095499.1"/>
    <property type="molecule type" value="Genomic_DNA"/>
</dbReference>
<dbReference type="InterPro" id="IPR045865">
    <property type="entry name" value="ACT-like_dom_sf"/>
</dbReference>
<dbReference type="InterPro" id="IPR046342">
    <property type="entry name" value="CBS_dom_sf"/>
</dbReference>
<evidence type="ECO:0000259" key="4">
    <source>
        <dbReference type="PROSITE" id="PS51671"/>
    </source>
</evidence>
<comment type="caution">
    <text evidence="5">The sequence shown here is derived from an EMBL/GenBank/DDBJ whole genome shotgun (WGS) entry which is preliminary data.</text>
</comment>
<dbReference type="PANTHER" id="PTHR43080">
    <property type="entry name" value="CBS DOMAIN-CONTAINING PROTEIN CBSX3, MITOCHONDRIAL"/>
    <property type="match status" value="1"/>
</dbReference>
<dbReference type="Pfam" id="PF00571">
    <property type="entry name" value="CBS"/>
    <property type="match status" value="2"/>
</dbReference>
<organism evidence="5 6">
    <name type="scientific">Salipaludibacillus agaradhaerens</name>
    <name type="common">Bacillus agaradhaerens</name>
    <dbReference type="NCBI Taxonomy" id="76935"/>
    <lineage>
        <taxon>Bacteria</taxon>
        <taxon>Bacillati</taxon>
        <taxon>Bacillota</taxon>
        <taxon>Bacilli</taxon>
        <taxon>Bacillales</taxon>
        <taxon>Bacillaceae</taxon>
    </lineage>
</organism>
<dbReference type="SMART" id="SM00116">
    <property type="entry name" value="CBS"/>
    <property type="match status" value="2"/>
</dbReference>
<reference evidence="5" key="1">
    <citation type="submission" date="2020-06" db="EMBL/GenBank/DDBJ databases">
        <title>Insight into the genomes of haloalkaliphilic bacilli from Kenyan soda lakes.</title>
        <authorList>
            <person name="Mwirichia R."/>
            <person name="Villamizar G.C."/>
            <person name="Poehlein A."/>
            <person name="Mugweru J."/>
            <person name="Kipnyargis A."/>
            <person name="Kiplimo D."/>
            <person name="Orwa P."/>
            <person name="Daniel R."/>
        </authorList>
    </citation>
    <scope>NUCLEOTIDE SEQUENCE</scope>
    <source>
        <strain evidence="5">B1096_S55</strain>
    </source>
</reference>
<dbReference type="AlphaFoldDB" id="A0A9Q4AZG3"/>
<proteinExistence type="predicted"/>
<feature type="domain" description="CBS" evidence="3">
    <location>
        <begin position="78"/>
        <end position="135"/>
    </location>
</feature>
<keyword evidence="6" id="KW-1185">Reference proteome</keyword>
<name>A0A9Q4AZG3_SALAG</name>
<protein>
    <submittedName>
        <fullName evidence="5">CBS domain-containing protein</fullName>
    </submittedName>
</protein>
<dbReference type="Gene3D" id="3.10.580.10">
    <property type="entry name" value="CBS-domain"/>
    <property type="match status" value="1"/>
</dbReference>
<evidence type="ECO:0000313" key="5">
    <source>
        <dbReference type="EMBL" id="MCR6095499.1"/>
    </source>
</evidence>
<accession>A0A9Q4AZG3</accession>